<dbReference type="InterPro" id="IPR029787">
    <property type="entry name" value="Nucleotide_cyclase"/>
</dbReference>
<evidence type="ECO:0000313" key="4">
    <source>
        <dbReference type="EMBL" id="QJA01113.1"/>
    </source>
</evidence>
<dbReference type="PANTHER" id="PTHR35807:SF1">
    <property type="entry name" value="TRANSCRIPTIONAL REGULATOR REDD"/>
    <property type="match status" value="1"/>
</dbReference>
<dbReference type="GeneID" id="61924098"/>
<dbReference type="InterPro" id="IPR011990">
    <property type="entry name" value="TPR-like_helical_dom_sf"/>
</dbReference>
<accession>A0AAP9MB47</accession>
<dbReference type="SUPFAM" id="SSF48452">
    <property type="entry name" value="TPR-like"/>
    <property type="match status" value="1"/>
</dbReference>
<evidence type="ECO:0000259" key="3">
    <source>
        <dbReference type="PROSITE" id="PS50887"/>
    </source>
</evidence>
<protein>
    <submittedName>
        <fullName evidence="4">Diguanylate cyclase</fullName>
    </submittedName>
</protein>
<dbReference type="InterPro" id="IPR051677">
    <property type="entry name" value="AfsR-DnrI-RedD_regulator"/>
</dbReference>
<sequence>MDNMDVSLFGSFQITYHGICLDEQGIHSSKMAALLSYFLIYNDRKISTTELNDILWEDDSNISNPLSALKNLMYRLRSLLKKEFKTADMIITGKGSYYWNPQIKVHLDTDSFEELDKLLKKEHFSTCKDVDKLNSILKLYKGKFLPCISDKRWVVSLSTYYHSLYLRCAKALAIKYEDLDEYEKMNSVCKDALVQDPLDDEMQYLFIISLIRLKHYDVAKEQYHRACSLLYERLGIKQSQFLQKVYMELIKNNNQVNVNLDAIQDSIAEKKMEQAFYCEFGVFKEIYHLELRRMVREGFSEYVVLMTLKPKKFIDANSKEGLHLLSKEMEALRIVLCKCLRNGDVVSKYSGSQFIFMLHSCNAENAKRVIERILNTYASLNKHHLIDLSYTYDELQVFDNDTLRG</sequence>
<dbReference type="InterPro" id="IPR043128">
    <property type="entry name" value="Rev_trsase/Diguanyl_cyclase"/>
</dbReference>
<organism evidence="4 5">
    <name type="scientific">Clostridium innocuum</name>
    <dbReference type="NCBI Taxonomy" id="1522"/>
    <lineage>
        <taxon>Bacteria</taxon>
        <taxon>Bacillati</taxon>
        <taxon>Bacillota</taxon>
        <taxon>Clostridia</taxon>
        <taxon>Eubacteriales</taxon>
        <taxon>Clostridiaceae</taxon>
        <taxon>Clostridium</taxon>
    </lineage>
</organism>
<evidence type="ECO:0000256" key="1">
    <source>
        <dbReference type="ARBA" id="ARBA00023015"/>
    </source>
</evidence>
<dbReference type="Pfam" id="PF00990">
    <property type="entry name" value="GGDEF"/>
    <property type="match status" value="1"/>
</dbReference>
<dbReference type="SMART" id="SM01043">
    <property type="entry name" value="BTAD"/>
    <property type="match status" value="1"/>
</dbReference>
<feature type="domain" description="GGDEF" evidence="3">
    <location>
        <begin position="301"/>
        <end position="405"/>
    </location>
</feature>
<keyword evidence="1" id="KW-0805">Transcription regulation</keyword>
<dbReference type="PROSITE" id="PS50887">
    <property type="entry name" value="GGDEF"/>
    <property type="match status" value="1"/>
</dbReference>
<dbReference type="RefSeq" id="WP_002606891.1">
    <property type="nucleotide sequence ID" value="NZ_BAAACC010000012.1"/>
</dbReference>
<reference evidence="4 5" key="1">
    <citation type="submission" date="2020-02" db="EMBL/GenBank/DDBJ databases">
        <authorList>
            <person name="Kociolek L.K."/>
            <person name="Ozer E.A."/>
        </authorList>
    </citation>
    <scope>NUCLEOTIDE SEQUENCE [LARGE SCALE GENOMIC DNA]</scope>
    <source>
        <strain evidence="4 5">ATCC 14501</strain>
    </source>
</reference>
<evidence type="ECO:0000256" key="2">
    <source>
        <dbReference type="ARBA" id="ARBA00023163"/>
    </source>
</evidence>
<dbReference type="InterPro" id="IPR016032">
    <property type="entry name" value="Sig_transdc_resp-reg_C-effctor"/>
</dbReference>
<keyword evidence="2" id="KW-0804">Transcription</keyword>
<dbReference type="GO" id="GO:0006355">
    <property type="term" value="P:regulation of DNA-templated transcription"/>
    <property type="evidence" value="ECO:0007669"/>
    <property type="project" value="InterPro"/>
</dbReference>
<dbReference type="AlphaFoldDB" id="A0AAP9MB47"/>
<dbReference type="SUPFAM" id="SSF55073">
    <property type="entry name" value="Nucleotide cyclase"/>
    <property type="match status" value="1"/>
</dbReference>
<dbReference type="EMBL" id="CP048838">
    <property type="protein sequence ID" value="QJA01113.1"/>
    <property type="molecule type" value="Genomic_DNA"/>
</dbReference>
<name>A0AAP9MB47_CLOIN</name>
<dbReference type="PANTHER" id="PTHR35807">
    <property type="entry name" value="TRANSCRIPTIONAL REGULATOR REDD-RELATED"/>
    <property type="match status" value="1"/>
</dbReference>
<proteinExistence type="predicted"/>
<dbReference type="Pfam" id="PF03704">
    <property type="entry name" value="BTAD"/>
    <property type="match status" value="1"/>
</dbReference>
<evidence type="ECO:0000313" key="5">
    <source>
        <dbReference type="Proteomes" id="UP000503330"/>
    </source>
</evidence>
<dbReference type="InterPro" id="IPR005158">
    <property type="entry name" value="BTAD"/>
</dbReference>
<gene>
    <name evidence="4" type="ORF">G4D54_01135</name>
</gene>
<dbReference type="GO" id="GO:0003677">
    <property type="term" value="F:DNA binding"/>
    <property type="evidence" value="ECO:0007669"/>
    <property type="project" value="InterPro"/>
</dbReference>
<dbReference type="Gene3D" id="3.30.70.270">
    <property type="match status" value="1"/>
</dbReference>
<dbReference type="Gene3D" id="1.10.10.10">
    <property type="entry name" value="Winged helix-like DNA-binding domain superfamily/Winged helix DNA-binding domain"/>
    <property type="match status" value="1"/>
</dbReference>
<dbReference type="Gene3D" id="1.25.40.10">
    <property type="entry name" value="Tetratricopeptide repeat domain"/>
    <property type="match status" value="1"/>
</dbReference>
<dbReference type="Proteomes" id="UP000503330">
    <property type="component" value="Chromosome"/>
</dbReference>
<dbReference type="SUPFAM" id="SSF46894">
    <property type="entry name" value="C-terminal effector domain of the bipartite response regulators"/>
    <property type="match status" value="1"/>
</dbReference>
<dbReference type="InterPro" id="IPR000160">
    <property type="entry name" value="GGDEF_dom"/>
</dbReference>
<dbReference type="InterPro" id="IPR036388">
    <property type="entry name" value="WH-like_DNA-bd_sf"/>
</dbReference>